<accession>A0A1A8L5T3</accession>
<dbReference type="AlphaFoldDB" id="A0A1A8L5T3"/>
<protein>
    <submittedName>
        <fullName evidence="2">Uncharacterized protein</fullName>
    </submittedName>
</protein>
<keyword evidence="1" id="KW-1133">Transmembrane helix</keyword>
<reference evidence="2" key="1">
    <citation type="submission" date="2016-05" db="EMBL/GenBank/DDBJ databases">
        <authorList>
            <person name="Lavstsen T."/>
            <person name="Jespersen J.S."/>
        </authorList>
    </citation>
    <scope>NUCLEOTIDE SEQUENCE</scope>
    <source>
        <tissue evidence="2">Brain</tissue>
    </source>
</reference>
<sequence length="185" mass="20482">MSPDLIAPLSASPRLLSCLPTEHFSAFPLKSLLFFGNMDLINWSFNAIDKIFSTMRTGEGAPGCPSGTEPAGHIMDSWKQWNLICLSQLSVEDSEDVWIFVVLVSGFLLIGIGGYLAYWKCNELSRNIGLIPELRDGLHHAVNSQTHIIVEMNRKLGTLAEIHSLAQKMDAIKERVDESARIGID</sequence>
<gene>
    <name evidence="2" type="primary">Nfu_g_1_003614</name>
</gene>
<dbReference type="EMBL" id="HAEF01002364">
    <property type="protein sequence ID" value="SBR39746.1"/>
    <property type="molecule type" value="Transcribed_RNA"/>
</dbReference>
<evidence type="ECO:0000256" key="1">
    <source>
        <dbReference type="SAM" id="Phobius"/>
    </source>
</evidence>
<keyword evidence="1" id="KW-0812">Transmembrane</keyword>
<evidence type="ECO:0000313" key="2">
    <source>
        <dbReference type="EMBL" id="SBR39746.1"/>
    </source>
</evidence>
<name>A0A1A8L5T3_9TELE</name>
<feature type="transmembrane region" description="Helical" evidence="1">
    <location>
        <begin position="97"/>
        <end position="118"/>
    </location>
</feature>
<organism evidence="2">
    <name type="scientific">Nothobranchius pienaari</name>
    <dbReference type="NCBI Taxonomy" id="704102"/>
    <lineage>
        <taxon>Eukaryota</taxon>
        <taxon>Metazoa</taxon>
        <taxon>Chordata</taxon>
        <taxon>Craniata</taxon>
        <taxon>Vertebrata</taxon>
        <taxon>Euteleostomi</taxon>
        <taxon>Actinopterygii</taxon>
        <taxon>Neopterygii</taxon>
        <taxon>Teleostei</taxon>
        <taxon>Neoteleostei</taxon>
        <taxon>Acanthomorphata</taxon>
        <taxon>Ovalentaria</taxon>
        <taxon>Atherinomorphae</taxon>
        <taxon>Cyprinodontiformes</taxon>
        <taxon>Nothobranchiidae</taxon>
        <taxon>Nothobranchius</taxon>
    </lineage>
</organism>
<reference evidence="2" key="2">
    <citation type="submission" date="2016-06" db="EMBL/GenBank/DDBJ databases">
        <title>The genome of a short-lived fish provides insights into sex chromosome evolution and the genetic control of aging.</title>
        <authorList>
            <person name="Reichwald K."/>
            <person name="Felder M."/>
            <person name="Petzold A."/>
            <person name="Koch P."/>
            <person name="Groth M."/>
            <person name="Platzer M."/>
        </authorList>
    </citation>
    <scope>NUCLEOTIDE SEQUENCE</scope>
    <source>
        <tissue evidence="2">Brain</tissue>
    </source>
</reference>
<proteinExistence type="predicted"/>
<keyword evidence="1" id="KW-0472">Membrane</keyword>